<keyword evidence="1" id="KW-0732">Signal</keyword>
<protein>
    <submittedName>
        <fullName evidence="2">Glycoside hydrolase</fullName>
    </submittedName>
</protein>
<gene>
    <name evidence="2" type="ORF">R3P38DRAFT_2851486</name>
</gene>
<accession>A0AAW0DRD1</accession>
<dbReference type="CDD" id="cd11577">
    <property type="entry name" value="GH71"/>
    <property type="match status" value="1"/>
</dbReference>
<evidence type="ECO:0000313" key="2">
    <source>
        <dbReference type="EMBL" id="KAK7053660.1"/>
    </source>
</evidence>
<organism evidence="2 3">
    <name type="scientific">Favolaschia claudopus</name>
    <dbReference type="NCBI Taxonomy" id="2862362"/>
    <lineage>
        <taxon>Eukaryota</taxon>
        <taxon>Fungi</taxon>
        <taxon>Dikarya</taxon>
        <taxon>Basidiomycota</taxon>
        <taxon>Agaricomycotina</taxon>
        <taxon>Agaricomycetes</taxon>
        <taxon>Agaricomycetidae</taxon>
        <taxon>Agaricales</taxon>
        <taxon>Marasmiineae</taxon>
        <taxon>Mycenaceae</taxon>
        <taxon>Favolaschia</taxon>
    </lineage>
</organism>
<feature type="signal peptide" evidence="1">
    <location>
        <begin position="1"/>
        <end position="21"/>
    </location>
</feature>
<sequence length="425" mass="46659">MLGALLTAGCFAALHILSANGQIVVAHFMAQNAFSYSQSDWENDINTAKATGIDGFALNIALPDYEVDRVATAFVAAENANFKLFFSFDMSRSWQQSDIVSLVATHASSSAMLTYNGGVLVSTFAGQDNGNDFWAAIKTSLANQGIKVTFAPAFVSFRDPNQANNLLSSFPSIDGFFNWWSWPNDVNALLTTDTDIAYRNAAHSRGGPYIMSVSPWQFKDIDPNNAWVEQSDTLWNYRWLQAIQDVKPDIVEIVTWNDYAESHYIGPINPNVDLGSAAPNYVNGFPHDAWRTIAQHYISWYKTGKAPTVANDVVVFWYRRAHPKSVSCSGGWVPRMSDFPADAVFAVSLLSSPATISLDIGSTHAQFNAGVGATLGSVNFPSEDSQIPFIQIIRNGQTIKSGFGSVFVTRSCSWYNFNPFVGIIQ</sequence>
<evidence type="ECO:0000256" key="1">
    <source>
        <dbReference type="SAM" id="SignalP"/>
    </source>
</evidence>
<dbReference type="EMBL" id="JAWWNJ010000006">
    <property type="protein sequence ID" value="KAK7053660.1"/>
    <property type="molecule type" value="Genomic_DNA"/>
</dbReference>
<name>A0AAW0DRD1_9AGAR</name>
<keyword evidence="3" id="KW-1185">Reference proteome</keyword>
<dbReference type="GO" id="GO:0051118">
    <property type="term" value="F:glucan endo-1,3-alpha-glucosidase activity"/>
    <property type="evidence" value="ECO:0007669"/>
    <property type="project" value="InterPro"/>
</dbReference>
<reference evidence="2 3" key="1">
    <citation type="journal article" date="2024" name="J Genomics">
        <title>Draft genome sequencing and assembly of Favolaschia claudopus CIRM-BRFM 2984 isolated from oak limbs.</title>
        <authorList>
            <person name="Navarro D."/>
            <person name="Drula E."/>
            <person name="Chaduli D."/>
            <person name="Cazenave R."/>
            <person name="Ahrendt S."/>
            <person name="Wang J."/>
            <person name="Lipzen A."/>
            <person name="Daum C."/>
            <person name="Barry K."/>
            <person name="Grigoriev I.V."/>
            <person name="Favel A."/>
            <person name="Rosso M.N."/>
            <person name="Martin F."/>
        </authorList>
    </citation>
    <scope>NUCLEOTIDE SEQUENCE [LARGE SCALE GENOMIC DNA]</scope>
    <source>
        <strain evidence="2 3">CIRM-BRFM 2984</strain>
    </source>
</reference>
<proteinExistence type="predicted"/>
<dbReference type="Proteomes" id="UP001362999">
    <property type="component" value="Unassembled WGS sequence"/>
</dbReference>
<comment type="caution">
    <text evidence="2">The sequence shown here is derived from an EMBL/GenBank/DDBJ whole genome shotgun (WGS) entry which is preliminary data.</text>
</comment>
<dbReference type="AlphaFoldDB" id="A0AAW0DRD1"/>
<dbReference type="Gene3D" id="3.20.20.80">
    <property type="entry name" value="Glycosidases"/>
    <property type="match status" value="1"/>
</dbReference>
<dbReference type="InterPro" id="IPR005197">
    <property type="entry name" value="Glyco_hydro_71"/>
</dbReference>
<feature type="chain" id="PRO_5044024381" evidence="1">
    <location>
        <begin position="22"/>
        <end position="425"/>
    </location>
</feature>
<evidence type="ECO:0000313" key="3">
    <source>
        <dbReference type="Proteomes" id="UP001362999"/>
    </source>
</evidence>
<dbReference type="Pfam" id="PF03659">
    <property type="entry name" value="Glyco_hydro_71"/>
    <property type="match status" value="1"/>
</dbReference>
<keyword evidence="2" id="KW-0378">Hydrolase</keyword>